<sequence length="84" mass="9383">MAISEPWARSTALGMIQRDILKTFRSAYPDGEFGEGVRQLALALGLITDQEEREYSSSAKEAVDFRRAELRGQKHDRIVGRAAS</sequence>
<proteinExistence type="predicted"/>
<dbReference type="RefSeq" id="WP_138217150.1">
    <property type="nucleotide sequence ID" value="NZ_VASG01000014.1"/>
</dbReference>
<evidence type="ECO:0000313" key="1">
    <source>
        <dbReference type="EMBL" id="TLP68211.1"/>
    </source>
</evidence>
<dbReference type="AlphaFoldDB" id="A0A5R8ZS57"/>
<comment type="caution">
    <text evidence="1">The sequence shown here is derived from an EMBL/GenBank/DDBJ whole genome shotgun (WGS) entry which is preliminary data.</text>
</comment>
<name>A0A5R8ZS57_PSENT</name>
<evidence type="ECO:0000313" key="2">
    <source>
        <dbReference type="Proteomes" id="UP000307510"/>
    </source>
</evidence>
<protein>
    <submittedName>
        <fullName evidence="1">Uncharacterized protein</fullName>
    </submittedName>
</protein>
<reference evidence="2" key="2">
    <citation type="submission" date="2019-06" db="EMBL/GenBank/DDBJ databases">
        <title>AzeR, a transcriptional regulator that responds to azelaic acid in Pseudomonas nitroreducens.</title>
        <authorList>
            <person name="Bez C."/>
            <person name="Javvadi S.G."/>
            <person name="Bertani I."/>
            <person name="Devescovi G."/>
            <person name="Studholme D.J."/>
            <person name="Geller A."/>
            <person name="Levy A."/>
            <person name="Venturi V."/>
        </authorList>
    </citation>
    <scope>NUCLEOTIDE SEQUENCE [LARGE SCALE GENOMIC DNA]</scope>
    <source>
        <strain evidence="2">DSM 9128</strain>
    </source>
</reference>
<dbReference type="Proteomes" id="UP000307510">
    <property type="component" value="Unassembled WGS sequence"/>
</dbReference>
<dbReference type="EMBL" id="VASG01000014">
    <property type="protein sequence ID" value="TLP68211.1"/>
    <property type="molecule type" value="Genomic_DNA"/>
</dbReference>
<accession>A0A5R8ZS57</accession>
<organism evidence="1 2">
    <name type="scientific">Pseudomonas nitroreducens</name>
    <dbReference type="NCBI Taxonomy" id="46680"/>
    <lineage>
        <taxon>Bacteria</taxon>
        <taxon>Pseudomonadati</taxon>
        <taxon>Pseudomonadota</taxon>
        <taxon>Gammaproteobacteria</taxon>
        <taxon>Pseudomonadales</taxon>
        <taxon>Pseudomonadaceae</taxon>
        <taxon>Pseudomonas</taxon>
    </lineage>
</organism>
<gene>
    <name evidence="1" type="ORF">FEA48_30630</name>
</gene>
<reference evidence="1 2" key="1">
    <citation type="submission" date="2019-05" db="EMBL/GenBank/DDBJ databases">
        <authorList>
            <person name="Moore K."/>
            <person name="O'Neill P."/>
            <person name="Farbos A."/>
            <person name="Studholme D.J."/>
        </authorList>
    </citation>
    <scope>NUCLEOTIDE SEQUENCE [LARGE SCALE GENOMIC DNA]</scope>
    <source>
        <strain evidence="1 2">DSM 9128</strain>
    </source>
</reference>